<evidence type="ECO:0000313" key="8">
    <source>
        <dbReference type="Proteomes" id="UP000286077"/>
    </source>
</evidence>
<dbReference type="Pfam" id="PF25223">
    <property type="entry name" value="DUF7841"/>
    <property type="match status" value="1"/>
</dbReference>
<evidence type="ECO:0000313" key="3">
    <source>
        <dbReference type="EMBL" id="RGW65436.1"/>
    </source>
</evidence>
<evidence type="ECO:0000313" key="6">
    <source>
        <dbReference type="Proteomes" id="UP000284548"/>
    </source>
</evidence>
<reference evidence="2" key="3">
    <citation type="submission" date="2022-12" db="EMBL/GenBank/DDBJ databases">
        <title>Distinct polysaccharide growth profiles of human intestinal Prevotella copri isolates.</title>
        <authorList>
            <person name="Fehlner-Peach H."/>
            <person name="Magnabosco C."/>
            <person name="Raghavan V."/>
            <person name="Scher J.U."/>
            <person name="Tett A."/>
            <person name="Cox L.M."/>
            <person name="Gottsegen C."/>
            <person name="Watters A."/>
            <person name="Wiltshire- Gordon J.D."/>
            <person name="Segata N."/>
            <person name="Bonneau R."/>
            <person name="Littman D.R."/>
        </authorList>
    </citation>
    <scope>NUCLEOTIDE SEQUENCE</scope>
    <source>
        <strain evidence="2">BU41712</strain>
    </source>
</reference>
<dbReference type="Proteomes" id="UP000284990">
    <property type="component" value="Unassembled WGS sequence"/>
</dbReference>
<name>A0A3R6EHA2_9BACT</name>
<dbReference type="EMBL" id="QRKB01000001">
    <property type="protein sequence ID" value="RHH85362.1"/>
    <property type="molecule type" value="Genomic_DNA"/>
</dbReference>
<proteinExistence type="predicted"/>
<organism evidence="5 6">
    <name type="scientific">Segatella copri</name>
    <dbReference type="NCBI Taxonomy" id="165179"/>
    <lineage>
        <taxon>Bacteria</taxon>
        <taxon>Pseudomonadati</taxon>
        <taxon>Bacteroidota</taxon>
        <taxon>Bacteroidia</taxon>
        <taxon>Bacteroidales</taxon>
        <taxon>Prevotellaceae</taxon>
        <taxon>Segatella</taxon>
    </lineage>
</organism>
<dbReference type="Proteomes" id="UP000284548">
    <property type="component" value="Unassembled WGS sequence"/>
</dbReference>
<protein>
    <recommendedName>
        <fullName evidence="1">DUF7841 domain-containing protein</fullName>
    </recommendedName>
</protein>
<dbReference type="EMBL" id="VZBZ01000153">
    <property type="protein sequence ID" value="MQN78759.1"/>
    <property type="molecule type" value="Genomic_DNA"/>
</dbReference>
<dbReference type="EMBL" id="QSFW01000013">
    <property type="protein sequence ID" value="RHA86961.1"/>
    <property type="molecule type" value="Genomic_DNA"/>
</dbReference>
<evidence type="ECO:0000313" key="5">
    <source>
        <dbReference type="EMBL" id="RHH85362.1"/>
    </source>
</evidence>
<dbReference type="AlphaFoldDB" id="A0A3R6EHA2"/>
<dbReference type="Proteomes" id="UP000286077">
    <property type="component" value="Unassembled WGS sequence"/>
</dbReference>
<evidence type="ECO:0000313" key="4">
    <source>
        <dbReference type="EMBL" id="RHA86961.1"/>
    </source>
</evidence>
<dbReference type="RefSeq" id="WP_118141270.1">
    <property type="nucleotide sequence ID" value="NZ_JAQEAK010000021.1"/>
</dbReference>
<dbReference type="InterPro" id="IPR057163">
    <property type="entry name" value="DUF7841"/>
</dbReference>
<gene>
    <name evidence="5" type="ORF">DW192_01120</name>
    <name evidence="4" type="ORF">DW916_07180</name>
    <name evidence="3" type="ORF">DWV60_13175</name>
    <name evidence="2" type="ORF">F7D71_13020</name>
</gene>
<comment type="caution">
    <text evidence="5">The sequence shown here is derived from an EMBL/GenBank/DDBJ whole genome shotgun (WGS) entry which is preliminary data.</text>
</comment>
<dbReference type="Proteomes" id="UP000423156">
    <property type="component" value="Unassembled WGS sequence"/>
</dbReference>
<feature type="domain" description="DUF7841" evidence="1">
    <location>
        <begin position="15"/>
        <end position="140"/>
    </location>
</feature>
<reference evidence="9" key="2">
    <citation type="submission" date="2019-09" db="EMBL/GenBank/DDBJ databases">
        <title>Distinct polysaccharide growth profiles of human intestinal Prevotella copri isolates.</title>
        <authorList>
            <person name="Fehlner-Peach H."/>
            <person name="Magnabosco C."/>
            <person name="Raghavan V."/>
            <person name="Scher J.U."/>
            <person name="Tett A."/>
            <person name="Cox L.M."/>
            <person name="Gottsegen C."/>
            <person name="Watters A."/>
            <person name="Wiltshire- Gordon J.D."/>
            <person name="Segata N."/>
            <person name="Bonneau R."/>
            <person name="Littman D.R."/>
        </authorList>
    </citation>
    <scope>NUCLEOTIDE SEQUENCE [LARGE SCALE GENOMIC DNA]</scope>
    <source>
        <strain evidence="9">BU41712</strain>
    </source>
</reference>
<evidence type="ECO:0000259" key="1">
    <source>
        <dbReference type="Pfam" id="PF25223"/>
    </source>
</evidence>
<evidence type="ECO:0000313" key="7">
    <source>
        <dbReference type="Proteomes" id="UP000284990"/>
    </source>
</evidence>
<evidence type="ECO:0000313" key="9">
    <source>
        <dbReference type="Proteomes" id="UP000423156"/>
    </source>
</evidence>
<sequence>MGRYKIPLDAYDMKPEGMIAYLRYNGWHFNKKMCDWAITLMRKTNATTGKLEKVEPTEKDTVEELLKVNNVKLENADNYDFVYVANMARADFFKSSLKDEAALAQFIKDMVDDPDQADGFIFNRFYADCNHNGIGIPWDDVL</sequence>
<evidence type="ECO:0000313" key="2">
    <source>
        <dbReference type="EMBL" id="MQN78759.1"/>
    </source>
</evidence>
<dbReference type="EMBL" id="QSAQ01000039">
    <property type="protein sequence ID" value="RGW65436.1"/>
    <property type="molecule type" value="Genomic_DNA"/>
</dbReference>
<accession>A0A3R6EHA2</accession>
<reference evidence="6 7" key="1">
    <citation type="submission" date="2018-08" db="EMBL/GenBank/DDBJ databases">
        <title>A genome reference for cultivated species of the human gut microbiota.</title>
        <authorList>
            <person name="Zou Y."/>
            <person name="Xue W."/>
            <person name="Luo G."/>
        </authorList>
    </citation>
    <scope>NUCLEOTIDE SEQUENCE [LARGE SCALE GENOMIC DNA]</scope>
    <source>
        <strain evidence="3 8">AF11-14</strain>
        <strain evidence="5 6">AM16-54</strain>
        <strain evidence="4 7">AM42-23AC</strain>
    </source>
</reference>